<keyword evidence="3" id="KW-1185">Reference proteome</keyword>
<dbReference type="PANTHER" id="PTHR22778">
    <property type="entry name" value="OVARIAN CANCER GENE-2 PROTEIN-RELATED"/>
    <property type="match status" value="1"/>
</dbReference>
<accession>A0A0K9P690</accession>
<dbReference type="OMA" id="YSYYRFP"/>
<evidence type="ECO:0000313" key="3">
    <source>
        <dbReference type="Proteomes" id="UP000036987"/>
    </source>
</evidence>
<gene>
    <name evidence="2" type="ORF">ZOSMA_3G01790</name>
</gene>
<dbReference type="SUPFAM" id="SSF53474">
    <property type="entry name" value="alpha/beta-Hydrolases"/>
    <property type="match status" value="1"/>
</dbReference>
<dbReference type="Proteomes" id="UP000036987">
    <property type="component" value="Unassembled WGS sequence"/>
</dbReference>
<dbReference type="STRING" id="29655.A0A0K9P690"/>
<dbReference type="Gene3D" id="3.40.50.1820">
    <property type="entry name" value="alpha/beta hydrolase"/>
    <property type="match status" value="1"/>
</dbReference>
<comment type="caution">
    <text evidence="2">The sequence shown here is derived from an EMBL/GenBank/DDBJ whole genome shotgun (WGS) entry which is preliminary data.</text>
</comment>
<sequence length="231" mass="25987">MDGKKPRFLCLHGFRTSGEIMKTQLMAKWPESVTSRLDLVFPDAPFPCGGKSEVEGIFPPPYFEWYQYNKEFTEYKNLDVCYEFIQDLVIKHGPIDGLLGFSQGGILSASLPGLQAKGHALTKVPKVKYVVIMSGAKFRGDMAEKAYSEKNTCPSLHFVGEMDFLKKQSESLVESYVNPLVIYHPKGHTVPRLSDEKSLDVVDTFLNTIEDVERVTVPPVAEVDYDNQITI</sequence>
<dbReference type="GO" id="GO:0005634">
    <property type="term" value="C:nucleus"/>
    <property type="evidence" value="ECO:0000318"/>
    <property type="project" value="GO_Central"/>
</dbReference>
<dbReference type="AlphaFoldDB" id="A0A0K9P690"/>
<dbReference type="OrthoDB" id="414698at2759"/>
<protein>
    <submittedName>
        <fullName evidence="2">Serine hydrolase family protein</fullName>
    </submittedName>
</protein>
<evidence type="ECO:0000259" key="1">
    <source>
        <dbReference type="Pfam" id="PF03959"/>
    </source>
</evidence>
<dbReference type="Pfam" id="PF03959">
    <property type="entry name" value="FSH1"/>
    <property type="match status" value="1"/>
</dbReference>
<feature type="domain" description="Serine hydrolase" evidence="1">
    <location>
        <begin position="4"/>
        <end position="197"/>
    </location>
</feature>
<organism evidence="2 3">
    <name type="scientific">Zostera marina</name>
    <name type="common">Eelgrass</name>
    <dbReference type="NCBI Taxonomy" id="29655"/>
    <lineage>
        <taxon>Eukaryota</taxon>
        <taxon>Viridiplantae</taxon>
        <taxon>Streptophyta</taxon>
        <taxon>Embryophyta</taxon>
        <taxon>Tracheophyta</taxon>
        <taxon>Spermatophyta</taxon>
        <taxon>Magnoliopsida</taxon>
        <taxon>Liliopsida</taxon>
        <taxon>Zosteraceae</taxon>
        <taxon>Zostera</taxon>
    </lineage>
</organism>
<dbReference type="GO" id="GO:0016787">
    <property type="term" value="F:hydrolase activity"/>
    <property type="evidence" value="ECO:0000318"/>
    <property type="project" value="GO_Central"/>
</dbReference>
<evidence type="ECO:0000313" key="2">
    <source>
        <dbReference type="EMBL" id="KMZ63695.1"/>
    </source>
</evidence>
<dbReference type="EMBL" id="LFYR01001213">
    <property type="protein sequence ID" value="KMZ63695.1"/>
    <property type="molecule type" value="Genomic_DNA"/>
</dbReference>
<dbReference type="InterPro" id="IPR005645">
    <property type="entry name" value="FSH-like_dom"/>
</dbReference>
<proteinExistence type="predicted"/>
<dbReference type="InterPro" id="IPR029058">
    <property type="entry name" value="AB_hydrolase_fold"/>
</dbReference>
<reference evidence="3" key="1">
    <citation type="journal article" date="2016" name="Nature">
        <title>The genome of the seagrass Zostera marina reveals angiosperm adaptation to the sea.</title>
        <authorList>
            <person name="Olsen J.L."/>
            <person name="Rouze P."/>
            <person name="Verhelst B."/>
            <person name="Lin Y.-C."/>
            <person name="Bayer T."/>
            <person name="Collen J."/>
            <person name="Dattolo E."/>
            <person name="De Paoli E."/>
            <person name="Dittami S."/>
            <person name="Maumus F."/>
            <person name="Michel G."/>
            <person name="Kersting A."/>
            <person name="Lauritano C."/>
            <person name="Lohaus R."/>
            <person name="Toepel M."/>
            <person name="Tonon T."/>
            <person name="Vanneste K."/>
            <person name="Amirebrahimi M."/>
            <person name="Brakel J."/>
            <person name="Bostroem C."/>
            <person name="Chovatia M."/>
            <person name="Grimwood J."/>
            <person name="Jenkins J.W."/>
            <person name="Jueterbock A."/>
            <person name="Mraz A."/>
            <person name="Stam W.T."/>
            <person name="Tice H."/>
            <person name="Bornberg-Bauer E."/>
            <person name="Green P.J."/>
            <person name="Pearson G.A."/>
            <person name="Procaccini G."/>
            <person name="Duarte C.M."/>
            <person name="Schmutz J."/>
            <person name="Reusch T.B.H."/>
            <person name="Van de Peer Y."/>
        </authorList>
    </citation>
    <scope>NUCLEOTIDE SEQUENCE [LARGE SCALE GENOMIC DNA]</scope>
    <source>
        <strain evidence="3">cv. Finnish</strain>
    </source>
</reference>
<keyword evidence="2" id="KW-0378">Hydrolase</keyword>
<dbReference type="PANTHER" id="PTHR22778:SF51">
    <property type="entry name" value="DIHYDROFOLATE REDUCTASE"/>
    <property type="match status" value="1"/>
</dbReference>
<dbReference type="GO" id="GO:0005737">
    <property type="term" value="C:cytoplasm"/>
    <property type="evidence" value="ECO:0000318"/>
    <property type="project" value="GO_Central"/>
</dbReference>
<name>A0A0K9P690_ZOSMR</name>